<dbReference type="PANTHER" id="PTHR43981">
    <property type="entry name" value="ENOYL-[ACYL-CARRIER-PROTEIN] REDUCTASE, MITOCHONDRIAL"/>
    <property type="match status" value="1"/>
</dbReference>
<evidence type="ECO:0000256" key="11">
    <source>
        <dbReference type="ARBA" id="ARBA00038963"/>
    </source>
</evidence>
<evidence type="ECO:0000256" key="1">
    <source>
        <dbReference type="ARBA" id="ARBA00004173"/>
    </source>
</evidence>
<evidence type="ECO:0000256" key="7">
    <source>
        <dbReference type="ARBA" id="ARBA00023002"/>
    </source>
</evidence>
<dbReference type="GO" id="GO:0141148">
    <property type="term" value="F:enoyl-[acyl-carrier-protein] reductase (NADPH) activity"/>
    <property type="evidence" value="ECO:0007669"/>
    <property type="project" value="UniProtKB-EC"/>
</dbReference>
<comment type="catalytic activity">
    <reaction evidence="14">
        <text>a 2,3-saturated acyl-[ACP] + NADP(+) = a (2E)-enoyl-[ACP] + NADPH + H(+)</text>
        <dbReference type="Rhea" id="RHEA:22564"/>
        <dbReference type="Rhea" id="RHEA-COMP:9925"/>
        <dbReference type="Rhea" id="RHEA-COMP:9926"/>
        <dbReference type="ChEBI" id="CHEBI:15378"/>
        <dbReference type="ChEBI" id="CHEBI:57783"/>
        <dbReference type="ChEBI" id="CHEBI:58349"/>
        <dbReference type="ChEBI" id="CHEBI:78784"/>
        <dbReference type="ChEBI" id="CHEBI:78785"/>
        <dbReference type="EC" id="1.3.1.104"/>
    </reaction>
</comment>
<gene>
    <name evidence="16" type="ORF">HNAJ_LOCUS1702</name>
</gene>
<dbReference type="AlphaFoldDB" id="A0A0R3T3V0"/>
<evidence type="ECO:0000256" key="4">
    <source>
        <dbReference type="ARBA" id="ARBA00022832"/>
    </source>
</evidence>
<evidence type="ECO:0000259" key="15">
    <source>
        <dbReference type="SMART" id="SM00829"/>
    </source>
</evidence>
<dbReference type="SMART" id="SM00829">
    <property type="entry name" value="PKS_ER"/>
    <property type="match status" value="1"/>
</dbReference>
<dbReference type="WBParaSite" id="HNAJ_0000170301-mRNA-1">
    <property type="protein sequence ID" value="HNAJ_0000170301-mRNA-1"/>
    <property type="gene ID" value="HNAJ_0000170301"/>
</dbReference>
<dbReference type="Pfam" id="PF08240">
    <property type="entry name" value="ADH_N"/>
    <property type="match status" value="2"/>
</dbReference>
<dbReference type="Gene3D" id="3.40.50.720">
    <property type="entry name" value="NAD(P)-binding Rossmann-like Domain"/>
    <property type="match status" value="2"/>
</dbReference>
<name>A0A0R3T3V0_RODNA</name>
<keyword evidence="9" id="KW-0496">Mitochondrion</keyword>
<keyword evidence="8" id="KW-0443">Lipid metabolism</keyword>
<dbReference type="InterPro" id="IPR020843">
    <property type="entry name" value="ER"/>
</dbReference>
<evidence type="ECO:0000256" key="5">
    <source>
        <dbReference type="ARBA" id="ARBA00022857"/>
    </source>
</evidence>
<protein>
    <recommendedName>
        <fullName evidence="12">Enoyl-[acyl-carrier-protein] reductase, mitochondrial</fullName>
        <ecNumber evidence="11">1.3.1.104</ecNumber>
    </recommendedName>
    <alternativeName>
        <fullName evidence="13">2-enoyl thioester reductase</fullName>
    </alternativeName>
</protein>
<dbReference type="GO" id="GO:0005739">
    <property type="term" value="C:mitochondrion"/>
    <property type="evidence" value="ECO:0007669"/>
    <property type="project" value="UniProtKB-SubCell"/>
</dbReference>
<dbReference type="InterPro" id="IPR011032">
    <property type="entry name" value="GroES-like_sf"/>
</dbReference>
<reference evidence="16 17" key="2">
    <citation type="submission" date="2018-11" db="EMBL/GenBank/DDBJ databases">
        <authorList>
            <consortium name="Pathogen Informatics"/>
        </authorList>
    </citation>
    <scope>NUCLEOTIDE SEQUENCE [LARGE SCALE GENOMIC DNA]</scope>
</reference>
<keyword evidence="6" id="KW-0809">Transit peptide</keyword>
<keyword evidence="3" id="KW-0444">Lipid biosynthesis</keyword>
<dbReference type="Proteomes" id="UP000278807">
    <property type="component" value="Unassembled WGS sequence"/>
</dbReference>
<dbReference type="InterPro" id="IPR013154">
    <property type="entry name" value="ADH-like_N"/>
</dbReference>
<keyword evidence="17" id="KW-1185">Reference proteome</keyword>
<proteinExistence type="inferred from homology"/>
<evidence type="ECO:0000256" key="3">
    <source>
        <dbReference type="ARBA" id="ARBA00022516"/>
    </source>
</evidence>
<sequence length="657" mass="72532">MLASRNFLRLSNANVLNRGISSWQLTFDNHGEPLDVLYKRDVGLASPKEKEVLVNFRASPINPSDINAVQGIYPVKPTLPGVGGNEGAGYVLECGPGVSKLKPGDLIIPAKPALGTWRNMALLNESDLLPLNPKLSIEQASVINVNPSTAYLMLNNYVDLKPGDCVIQNGATSTSGIYLMQICKSMGVKSVNIFRPRDTTEKTEATRQALLDYGATLAVTEEELKERSDLSKFGPIRIGYDCVGGKAALTIMKYLEPSGTFVNYGGMSRQPIPVPVKYLIFKDLHIRGFWLSGRENKPDNVEKRLKMIDQIAEWMIDGKIKKMSSKGHSSWRIAYDKLGEPLEVLKEQNVKLDSLKENEVLVNFRASPINPSDLTVIKGLYPVKHNFPDIGGNEGAGCVLECGPGVTKLKPGDLVIPAEYGIGTWRNLGICNESELIRLNPKLSLEQACVIDVNPCTAYLLLKKFVELKPGDCVIQNGATSTSAIYLMQMCKLMGVNSINLFRARDTPEKTEATRRALMEFGATLAVTEEELKGMKDLSKYGPICIGYDCLGGEAALTILDHLKPSGTFVNNGGMLGKPIPVHIKYLIFKDIQMRGFWLSMTMEKRMEMLNEISSWMIEGKIRPAPAEMIPFTEWKSAISKSIFRNGAPNYLPCKYI</sequence>
<keyword evidence="4" id="KW-0276">Fatty acid metabolism</keyword>
<keyword evidence="5" id="KW-0521">NADP</keyword>
<dbReference type="InterPro" id="IPR051034">
    <property type="entry name" value="Mito_Enoyl-ACP_Reductase"/>
</dbReference>
<evidence type="ECO:0000256" key="2">
    <source>
        <dbReference type="ARBA" id="ARBA00010371"/>
    </source>
</evidence>
<dbReference type="SUPFAM" id="SSF50129">
    <property type="entry name" value="GroES-like"/>
    <property type="match status" value="2"/>
</dbReference>
<accession>A0A0R3T3V0</accession>
<dbReference type="CDD" id="cd08290">
    <property type="entry name" value="ETR"/>
    <property type="match status" value="2"/>
</dbReference>
<dbReference type="InterPro" id="IPR036291">
    <property type="entry name" value="NAD(P)-bd_dom_sf"/>
</dbReference>
<evidence type="ECO:0000256" key="13">
    <source>
        <dbReference type="ARBA" id="ARBA00042123"/>
    </source>
</evidence>
<dbReference type="EC" id="1.3.1.104" evidence="11"/>
<evidence type="ECO:0000256" key="8">
    <source>
        <dbReference type="ARBA" id="ARBA00023098"/>
    </source>
</evidence>
<dbReference type="GO" id="GO:0006633">
    <property type="term" value="P:fatty acid biosynthetic process"/>
    <property type="evidence" value="ECO:0007669"/>
    <property type="project" value="UniProtKB-KW"/>
</dbReference>
<dbReference type="EMBL" id="UZAE01000697">
    <property type="protein sequence ID" value="VDN97561.1"/>
    <property type="molecule type" value="Genomic_DNA"/>
</dbReference>
<keyword evidence="10" id="KW-0275">Fatty acid biosynthesis</keyword>
<organism evidence="18">
    <name type="scientific">Rodentolepis nana</name>
    <name type="common">Dwarf tapeworm</name>
    <name type="synonym">Hymenolepis nana</name>
    <dbReference type="NCBI Taxonomy" id="102285"/>
    <lineage>
        <taxon>Eukaryota</taxon>
        <taxon>Metazoa</taxon>
        <taxon>Spiralia</taxon>
        <taxon>Lophotrochozoa</taxon>
        <taxon>Platyhelminthes</taxon>
        <taxon>Cestoda</taxon>
        <taxon>Eucestoda</taxon>
        <taxon>Cyclophyllidea</taxon>
        <taxon>Hymenolepididae</taxon>
        <taxon>Rodentolepis</taxon>
    </lineage>
</organism>
<evidence type="ECO:0000313" key="17">
    <source>
        <dbReference type="Proteomes" id="UP000278807"/>
    </source>
</evidence>
<evidence type="ECO:0000256" key="14">
    <source>
        <dbReference type="ARBA" id="ARBA00048843"/>
    </source>
</evidence>
<evidence type="ECO:0000256" key="9">
    <source>
        <dbReference type="ARBA" id="ARBA00023128"/>
    </source>
</evidence>
<dbReference type="Gene3D" id="3.90.180.10">
    <property type="entry name" value="Medium-chain alcohol dehydrogenases, catalytic domain"/>
    <property type="match status" value="2"/>
</dbReference>
<dbReference type="OrthoDB" id="7482721at2759"/>
<comment type="subcellular location">
    <subcellularLocation>
        <location evidence="1">Mitochondrion</location>
    </subcellularLocation>
</comment>
<evidence type="ECO:0000313" key="18">
    <source>
        <dbReference type="WBParaSite" id="HNAJ_0000170301-mRNA-1"/>
    </source>
</evidence>
<evidence type="ECO:0000256" key="12">
    <source>
        <dbReference type="ARBA" id="ARBA00041058"/>
    </source>
</evidence>
<evidence type="ECO:0000313" key="16">
    <source>
        <dbReference type="EMBL" id="VDN97561.1"/>
    </source>
</evidence>
<evidence type="ECO:0000256" key="6">
    <source>
        <dbReference type="ARBA" id="ARBA00022946"/>
    </source>
</evidence>
<dbReference type="STRING" id="102285.A0A0R3T3V0"/>
<evidence type="ECO:0000256" key="10">
    <source>
        <dbReference type="ARBA" id="ARBA00023160"/>
    </source>
</evidence>
<reference evidence="18" key="1">
    <citation type="submission" date="2017-02" db="UniProtKB">
        <authorList>
            <consortium name="WormBaseParasite"/>
        </authorList>
    </citation>
    <scope>IDENTIFICATION</scope>
</reference>
<feature type="domain" description="Enoyl reductase (ER)" evidence="15">
    <location>
        <begin position="339"/>
        <end position="644"/>
    </location>
</feature>
<dbReference type="InterPro" id="IPR013149">
    <property type="entry name" value="ADH-like_C"/>
</dbReference>
<dbReference type="SUPFAM" id="SSF51735">
    <property type="entry name" value="NAD(P)-binding Rossmann-fold domains"/>
    <property type="match status" value="2"/>
</dbReference>
<keyword evidence="7" id="KW-0560">Oxidoreductase</keyword>
<comment type="similarity">
    <text evidence="2">Belongs to the zinc-containing alcohol dehydrogenase family. Quinone oxidoreductase subfamily.</text>
</comment>
<dbReference type="Pfam" id="PF00107">
    <property type="entry name" value="ADH_zinc_N"/>
    <property type="match status" value="2"/>
</dbReference>
<dbReference type="PANTHER" id="PTHR43981:SF2">
    <property type="entry name" value="ENOYL-[ACYL-CARRIER-PROTEIN] REDUCTASE, MITOCHONDRIAL"/>
    <property type="match status" value="1"/>
</dbReference>